<dbReference type="GeneID" id="19525376"/>
<feature type="transmembrane region" description="Helical" evidence="1">
    <location>
        <begin position="12"/>
        <end position="35"/>
    </location>
</feature>
<keyword evidence="1" id="KW-1133">Transmembrane helix</keyword>
<evidence type="ECO:0000313" key="2">
    <source>
        <dbReference type="EMBL" id="AHZ09759.1"/>
    </source>
</evidence>
<reference evidence="3" key="1">
    <citation type="submission" date="2014-09" db="EMBL/GenBank/DDBJ databases">
        <authorList>
            <person name="Sauder A.B."/>
            <person name="McKenzie Q.R."/>
            <person name="Temple L.M."/>
            <person name="Alexis B.K."/>
            <person name="Al-Atrache Z."/>
            <person name="Lewis L.O."/>
            <person name="Loesser-Casey K.E."/>
            <person name="Mitchell K.J."/>
        </authorList>
    </citation>
    <scope>NUCLEOTIDE SEQUENCE [LARGE SCALE GENOMIC DNA]</scope>
</reference>
<name>A0A024AZJ4_9CAUD</name>
<evidence type="ECO:0000256" key="1">
    <source>
        <dbReference type="SAM" id="Phobius"/>
    </source>
</evidence>
<keyword evidence="3" id="KW-1185">Reference proteome</keyword>
<organism evidence="2 3">
    <name type="scientific">Bacillus phage Evoli</name>
    <dbReference type="NCBI Taxonomy" id="1486658"/>
    <lineage>
        <taxon>Viruses</taxon>
        <taxon>Duplodnaviria</taxon>
        <taxon>Heunggongvirae</taxon>
        <taxon>Uroviricota</taxon>
        <taxon>Caudoviricetes</taxon>
        <taxon>Herelleviridae</taxon>
        <taxon>Bastillevirinae</taxon>
        <taxon>Bastillevirus</taxon>
        <taxon>Bastillevirus evoli</taxon>
    </lineage>
</organism>
<proteinExistence type="predicted"/>
<dbReference type="EMBL" id="KJ489398">
    <property type="protein sequence ID" value="AHZ09759.1"/>
    <property type="molecule type" value="Genomic_DNA"/>
</dbReference>
<protein>
    <submittedName>
        <fullName evidence="2">Uncharacterized protein</fullName>
    </submittedName>
</protein>
<keyword evidence="1" id="KW-0812">Transmembrane</keyword>
<sequence>MWLSTKDRIRFMYILSATAAIGISNSIQSGMWWFMIPLGLCGLYQANLVINEYPIIMEEKRYGTRA</sequence>
<evidence type="ECO:0000313" key="3">
    <source>
        <dbReference type="Proteomes" id="UP000026901"/>
    </source>
</evidence>
<dbReference type="KEGG" id="vg:19525376"/>
<accession>A0A024AZJ4</accession>
<keyword evidence="1" id="KW-0472">Membrane</keyword>
<dbReference type="RefSeq" id="YP_009035556.1">
    <property type="nucleotide sequence ID" value="NC_024207.1"/>
</dbReference>
<dbReference type="Proteomes" id="UP000026901">
    <property type="component" value="Segment"/>
</dbReference>